<accession>A0A225WKG8</accession>
<evidence type="ECO:0000256" key="1">
    <source>
        <dbReference type="SAM" id="Phobius"/>
    </source>
</evidence>
<feature type="transmembrane region" description="Helical" evidence="1">
    <location>
        <begin position="299"/>
        <end position="318"/>
    </location>
</feature>
<feature type="transmembrane region" description="Helical" evidence="1">
    <location>
        <begin position="94"/>
        <end position="116"/>
    </location>
</feature>
<dbReference type="Pfam" id="PF16983">
    <property type="entry name" value="MFS_MOT1"/>
    <property type="match status" value="2"/>
</dbReference>
<dbReference type="OrthoDB" id="5402974at2759"/>
<proteinExistence type="predicted"/>
<keyword evidence="1" id="KW-0812">Transmembrane</keyword>
<feature type="transmembrane region" description="Helical" evidence="1">
    <location>
        <begin position="368"/>
        <end position="387"/>
    </location>
</feature>
<evidence type="ECO:0000313" key="3">
    <source>
        <dbReference type="Proteomes" id="UP000198211"/>
    </source>
</evidence>
<dbReference type="InterPro" id="IPR031563">
    <property type="entry name" value="MOT1/MOT2"/>
</dbReference>
<feature type="transmembrane region" description="Helical" evidence="1">
    <location>
        <begin position="399"/>
        <end position="426"/>
    </location>
</feature>
<keyword evidence="1" id="KW-0472">Membrane</keyword>
<feature type="transmembrane region" description="Helical" evidence="1">
    <location>
        <begin position="211"/>
        <end position="228"/>
    </location>
</feature>
<keyword evidence="1" id="KW-1133">Transmembrane helix</keyword>
<feature type="transmembrane region" description="Helical" evidence="1">
    <location>
        <begin position="182"/>
        <end position="204"/>
    </location>
</feature>
<keyword evidence="3" id="KW-1185">Reference proteome</keyword>
<dbReference type="GO" id="GO:0015098">
    <property type="term" value="F:molybdate ion transmembrane transporter activity"/>
    <property type="evidence" value="ECO:0007669"/>
    <property type="project" value="InterPro"/>
</dbReference>
<dbReference type="AlphaFoldDB" id="A0A225WKG8"/>
<sequence>MLDLSDDYTGSVTTPMLPGGASDRFAKVTGPQISQSLCRKLFVFTRPGWRAYLKQFMTLQEFSGAFGDIGLFLPLLTALAIGRVNGAPQVEFGAALFFAGVFTSSLALHFNIPIPVQPMKTIAAVAIADKFPNEQIIAAGILMGAIMALLALTNVITQASKFVPVAIVRGIQLASVSAEENVVWFGLDSVSISLVLGALCIVFIRSKKVPIALLLFIYGMIVAVYQYIRLRDEYHLPTLVLGPKFVAPVVPSTHDFGQAFVYLVLPQLPLTLLNSVVALESLAAELFPTHDKPAGVRRVCFSIAGGNLLFSWFGMLPVCHGAGGLASQYTFGARSSLAMVFLGAFKLFFALLLGSTCVALLQTGIFPSSVLGVMLVFSGLSLAIVGLKIDVSEPDAALLLLITTAGCLAFNTGAGFLLGFNCHVLVQLAQRFNFNL</sequence>
<comment type="caution">
    <text evidence="2">The sequence shown here is derived from an EMBL/GenBank/DDBJ whole genome shotgun (WGS) entry which is preliminary data.</text>
</comment>
<dbReference type="EMBL" id="NBNE01000636">
    <property type="protein sequence ID" value="OWZ18135.1"/>
    <property type="molecule type" value="Genomic_DNA"/>
</dbReference>
<feature type="transmembrane region" description="Helical" evidence="1">
    <location>
        <begin position="62"/>
        <end position="82"/>
    </location>
</feature>
<feature type="transmembrane region" description="Helical" evidence="1">
    <location>
        <begin position="259"/>
        <end position="279"/>
    </location>
</feature>
<organism evidence="2 3">
    <name type="scientific">Phytophthora megakarya</name>
    <dbReference type="NCBI Taxonomy" id="4795"/>
    <lineage>
        <taxon>Eukaryota</taxon>
        <taxon>Sar</taxon>
        <taxon>Stramenopiles</taxon>
        <taxon>Oomycota</taxon>
        <taxon>Peronosporomycetes</taxon>
        <taxon>Peronosporales</taxon>
        <taxon>Peronosporaceae</taxon>
        <taxon>Phytophthora</taxon>
    </lineage>
</organism>
<dbReference type="Proteomes" id="UP000198211">
    <property type="component" value="Unassembled WGS sequence"/>
</dbReference>
<protein>
    <submittedName>
        <fullName evidence="2">Sulfate Permease</fullName>
    </submittedName>
</protein>
<feature type="transmembrane region" description="Helical" evidence="1">
    <location>
        <begin position="136"/>
        <end position="156"/>
    </location>
</feature>
<dbReference type="PANTHER" id="PTHR31970">
    <property type="match status" value="1"/>
</dbReference>
<evidence type="ECO:0000313" key="2">
    <source>
        <dbReference type="EMBL" id="OWZ18135.1"/>
    </source>
</evidence>
<dbReference type="STRING" id="4795.A0A225WKG8"/>
<name>A0A225WKG8_9STRA</name>
<gene>
    <name evidence="2" type="ORF">PHMEG_0007821</name>
</gene>
<reference evidence="3" key="1">
    <citation type="submission" date="2017-03" db="EMBL/GenBank/DDBJ databases">
        <title>Phytopthora megakarya and P. palmivora, two closely related causual agents of cacao black pod achieved similar genome size and gene model numbers by different mechanisms.</title>
        <authorList>
            <person name="Ali S."/>
            <person name="Shao J."/>
            <person name="Larry D.J."/>
            <person name="Kronmiller B."/>
            <person name="Shen D."/>
            <person name="Strem M.D."/>
            <person name="Melnick R.L."/>
            <person name="Guiltinan M.J."/>
            <person name="Tyler B.M."/>
            <person name="Meinhardt L.W."/>
            <person name="Bailey B.A."/>
        </authorList>
    </citation>
    <scope>NUCLEOTIDE SEQUENCE [LARGE SCALE GENOMIC DNA]</scope>
    <source>
        <strain evidence="3">zdho120</strain>
    </source>
</reference>
<feature type="transmembrane region" description="Helical" evidence="1">
    <location>
        <begin position="338"/>
        <end position="361"/>
    </location>
</feature>
<dbReference type="PANTHER" id="PTHR31970:SF9">
    <property type="entry name" value="MOLYBDATE TRANSPORTER 2"/>
    <property type="match status" value="1"/>
</dbReference>